<dbReference type="Gene3D" id="3.30.2410.10">
    <property type="entry name" value="Hect, E3 ligase catalytic domain"/>
    <property type="match status" value="1"/>
</dbReference>
<dbReference type="Gene3D" id="3.90.1750.10">
    <property type="entry name" value="Hect, E3 ligase catalytic domains"/>
    <property type="match status" value="1"/>
</dbReference>
<feature type="domain" description="HECT" evidence="7">
    <location>
        <begin position="1002"/>
        <end position="1339"/>
    </location>
</feature>
<dbReference type="Pfam" id="PF00632">
    <property type="entry name" value="HECT"/>
    <property type="match status" value="1"/>
</dbReference>
<evidence type="ECO:0000256" key="6">
    <source>
        <dbReference type="SAM" id="MobiDB-lite"/>
    </source>
</evidence>
<dbReference type="EMBL" id="JAHBMH010000033">
    <property type="protein sequence ID" value="KAK1937378.1"/>
    <property type="molecule type" value="Genomic_DNA"/>
</dbReference>
<dbReference type="Gene3D" id="3.30.2160.10">
    <property type="entry name" value="Hect, E3 ligase catalytic domain"/>
    <property type="match status" value="1"/>
</dbReference>
<comment type="catalytic activity">
    <reaction evidence="1">
        <text>S-ubiquitinyl-[E2 ubiquitin-conjugating enzyme]-L-cysteine + [acceptor protein]-L-lysine = [E2 ubiquitin-conjugating enzyme]-L-cysteine + N(6)-ubiquitinyl-[acceptor protein]-L-lysine.</text>
        <dbReference type="EC" id="2.3.2.26"/>
    </reaction>
</comment>
<reference evidence="8" key="1">
    <citation type="journal article" date="2014" name="Nucleic Acids Res.">
        <title>The evolutionary dynamics of variant antigen genes in Babesia reveal a history of genomic innovation underlying host-parasite interaction.</title>
        <authorList>
            <person name="Jackson A.P."/>
            <person name="Otto T.D."/>
            <person name="Darby A."/>
            <person name="Ramaprasad A."/>
            <person name="Xia D."/>
            <person name="Echaide I.E."/>
            <person name="Farber M."/>
            <person name="Gahlot S."/>
            <person name="Gamble J."/>
            <person name="Gupta D."/>
            <person name="Gupta Y."/>
            <person name="Jackson L."/>
            <person name="Malandrin L."/>
            <person name="Malas T.B."/>
            <person name="Moussa E."/>
            <person name="Nair M."/>
            <person name="Reid A.J."/>
            <person name="Sanders M."/>
            <person name="Sharma J."/>
            <person name="Tracey A."/>
            <person name="Quail M.A."/>
            <person name="Weir W."/>
            <person name="Wastling J.M."/>
            <person name="Hall N."/>
            <person name="Willadsen P."/>
            <person name="Lingelbach K."/>
            <person name="Shiels B."/>
            <person name="Tait A."/>
            <person name="Berriman M."/>
            <person name="Allred D.R."/>
            <person name="Pain A."/>
        </authorList>
    </citation>
    <scope>NUCLEOTIDE SEQUENCE</scope>
    <source>
        <strain evidence="8">1802A</strain>
    </source>
</reference>
<dbReference type="GO" id="GO:0000209">
    <property type="term" value="P:protein polyubiquitination"/>
    <property type="evidence" value="ECO:0007669"/>
    <property type="project" value="InterPro"/>
</dbReference>
<dbReference type="Proteomes" id="UP001195914">
    <property type="component" value="Unassembled WGS sequence"/>
</dbReference>
<reference evidence="8" key="2">
    <citation type="submission" date="2021-05" db="EMBL/GenBank/DDBJ databases">
        <authorList>
            <person name="Pain A."/>
        </authorList>
    </citation>
    <scope>NUCLEOTIDE SEQUENCE</scope>
    <source>
        <strain evidence="8">1802A</strain>
    </source>
</reference>
<keyword evidence="3" id="KW-0808">Transferase</keyword>
<dbReference type="InterPro" id="IPR000569">
    <property type="entry name" value="HECT_dom"/>
</dbReference>
<dbReference type="CDD" id="cd00078">
    <property type="entry name" value="HECTc"/>
    <property type="match status" value="1"/>
</dbReference>
<proteinExistence type="predicted"/>
<dbReference type="InterPro" id="IPR044611">
    <property type="entry name" value="E3A/B/C-like"/>
</dbReference>
<evidence type="ECO:0000256" key="2">
    <source>
        <dbReference type="ARBA" id="ARBA00012485"/>
    </source>
</evidence>
<dbReference type="SMART" id="SM00119">
    <property type="entry name" value="HECTc"/>
    <property type="match status" value="1"/>
</dbReference>
<dbReference type="PROSITE" id="PS50237">
    <property type="entry name" value="HECT"/>
    <property type="match status" value="1"/>
</dbReference>
<evidence type="ECO:0000313" key="9">
    <source>
        <dbReference type="Proteomes" id="UP001195914"/>
    </source>
</evidence>
<keyword evidence="9" id="KW-1185">Reference proteome</keyword>
<dbReference type="EC" id="2.3.2.26" evidence="2"/>
<dbReference type="PANTHER" id="PTHR45700:SF2">
    <property type="entry name" value="UBIQUITIN-PROTEIN LIGASE E3C"/>
    <property type="match status" value="1"/>
</dbReference>
<evidence type="ECO:0000259" key="7">
    <source>
        <dbReference type="PROSITE" id="PS50237"/>
    </source>
</evidence>
<feature type="compositionally biased region" description="Basic and acidic residues" evidence="6">
    <location>
        <begin position="491"/>
        <end position="502"/>
    </location>
</feature>
<evidence type="ECO:0000313" key="8">
    <source>
        <dbReference type="EMBL" id="KAK1937378.1"/>
    </source>
</evidence>
<dbReference type="PANTHER" id="PTHR45700">
    <property type="entry name" value="UBIQUITIN-PROTEIN LIGASE E3C"/>
    <property type="match status" value="1"/>
</dbReference>
<comment type="caution">
    <text evidence="8">The sequence shown here is derived from an EMBL/GenBank/DDBJ whole genome shotgun (WGS) entry which is preliminary data.</text>
</comment>
<evidence type="ECO:0000256" key="4">
    <source>
        <dbReference type="ARBA" id="ARBA00022786"/>
    </source>
</evidence>
<dbReference type="FunFam" id="3.30.2410.10:FF:000009">
    <property type="entry name" value="Probable E3 ubiquitin-protein ligase HECTD2"/>
    <property type="match status" value="1"/>
</dbReference>
<feature type="region of interest" description="Disordered" evidence="6">
    <location>
        <begin position="485"/>
        <end position="505"/>
    </location>
</feature>
<evidence type="ECO:0000256" key="3">
    <source>
        <dbReference type="ARBA" id="ARBA00022679"/>
    </source>
</evidence>
<keyword evidence="4 5" id="KW-0833">Ubl conjugation pathway</keyword>
<protein>
    <recommendedName>
        <fullName evidence="2">HECT-type E3 ubiquitin transferase</fullName>
        <ecNumber evidence="2">2.3.2.26</ecNumber>
    </recommendedName>
</protein>
<name>A0AAD9GFE6_BABDI</name>
<dbReference type="GO" id="GO:0006511">
    <property type="term" value="P:ubiquitin-dependent protein catabolic process"/>
    <property type="evidence" value="ECO:0007669"/>
    <property type="project" value="TreeGrafter"/>
</dbReference>
<sequence length="1339" mass="150318">MFFDGSITPKRVVSLSGASGLSRNAGVSRQRFEFRSVLLERERSSRKILQFFRYVAELKRNVLSLYNILPSLIASAERYVDELTTSLDLARAVNPATTLISLNKALLDVGDVASSFTSVVSPLSSLSVEESAEENDGISINTSPDGPRRFPGDCNTWSKTSSDIVSLHPVCRLMRVVIALTRYDWNKDYSEYALRCLSLFRRWCTSSHNDNSMELIISTPLLKVQFIILCSRFLRIWLLPLEYSILTPADHGKLSAPSGPIDPSMPQQLLGEISHGPSSHYGFGLMSSSSRLPASHLPSMHSTTTLSDSVYLKMISANRERLSQGRGAYPSSAEDAHSDAVIEDIILSPCTTHLHVTSTPLSECECDKAYYVAKLFGLLSPDQRRKFCADYAIMEKWYPDMFGRVLANSRVNSEAFGYLLDMGTLLMELCDSKAAAIQLFVNSWVVPKLEDKLYDESDLIKAACMTMSHKFLYGLCCVGCKPLAKSSSEPRVGEESDSDKSQPQKIRNITKQLERTLKAHVRTAAVSTSPKWMGVSDTLQMQVKAILNAVDFLPFTRAITWYTGEDGSSLSANTVESDDIGSAEALENLSTVDVASVFHNRDMPKSGVDSVRGPFTRGFAYERLFSNMFHLIWCVNYSMETATTRDTIASALSVMLLCVQFAKASERKTFCGNCHAYRDLLGRILYAYRADAYIVLMIVMLLVPLSQWDYFTTDMDSLVITNSKCALEESDSFVEDSSSVPEIDGHIANLLVSCQVPSTLNNQLMQHYTTCCGSNFSHFISNVSADHTNNSTFSYLWIVLSLLVNYCLKIMHDAEIIGYHEQVGVFDMDGAVFLANALNRFYWHEIRPLCPSKDRFNYKAGEHFPGNLVCSCGIEARINPLFHVFKDSPFDPAYWGTLARKFNERFFRIPDPKKRSRIVFDVERAVLSHLKNKNLDTSILSVVENIPQTVSFETRLQLFVQRVSHDKSMYRSEYNEFFDFVLNVIRRTHIVEDGLATLGYLSGFQLKQPFKVIFVDETGVREDGIDGGGLFKEFLISLCSIIFDPAYGIFEESPYDRSFSPSPIASLIHEEHLTLFNFVGKVIGKALYEHILIEPVLSPILLNLMLKIRNTLDDFKSFDPVLYRHITSMRDMTAEEVESLGLTFTIAMSSLDTSVQVDIVEGGSKIKVTKDNLESFIYNFADFKCNRAIEAQSSAFLQGLSSIIPLDWLKIFSPEELVVLISGSADEIDIDDMKANTVYSGGYTHNSPIVLWFWEIMSSFDNEMRRAFLWFVTCCKRAPLLGFKQLQPLFCITRDSDTGNMPTVSTCTNLLKLPEYCSKSELRAKLVAAMTMCKGFGIV</sequence>
<feature type="active site" description="Glycyl thioester intermediate" evidence="5">
    <location>
        <position position="1307"/>
    </location>
</feature>
<organism evidence="8 9">
    <name type="scientific">Babesia divergens</name>
    <dbReference type="NCBI Taxonomy" id="32595"/>
    <lineage>
        <taxon>Eukaryota</taxon>
        <taxon>Sar</taxon>
        <taxon>Alveolata</taxon>
        <taxon>Apicomplexa</taxon>
        <taxon>Aconoidasida</taxon>
        <taxon>Piroplasmida</taxon>
        <taxon>Babesiidae</taxon>
        <taxon>Babesia</taxon>
    </lineage>
</organism>
<accession>A0AAD9GFE6</accession>
<dbReference type="SUPFAM" id="SSF56204">
    <property type="entry name" value="Hect, E3 ligase catalytic domain"/>
    <property type="match status" value="1"/>
</dbReference>
<gene>
    <name evidence="8" type="ORF">X943_001442</name>
</gene>
<dbReference type="InterPro" id="IPR035983">
    <property type="entry name" value="Hect_E3_ubiquitin_ligase"/>
</dbReference>
<evidence type="ECO:0000256" key="5">
    <source>
        <dbReference type="PROSITE-ProRule" id="PRU00104"/>
    </source>
</evidence>
<evidence type="ECO:0000256" key="1">
    <source>
        <dbReference type="ARBA" id="ARBA00000885"/>
    </source>
</evidence>
<dbReference type="GO" id="GO:0061630">
    <property type="term" value="F:ubiquitin protein ligase activity"/>
    <property type="evidence" value="ECO:0007669"/>
    <property type="project" value="UniProtKB-EC"/>
</dbReference>